<feature type="compositionally biased region" description="Basic and acidic residues" evidence="1">
    <location>
        <begin position="8"/>
        <end position="21"/>
    </location>
</feature>
<accession>X6MLB4</accession>
<name>X6MLB4_RETFI</name>
<sequence length="159" mass="18841">MCSQCTGIEEKEVASSYDDTRIGNNEEGAVARSEIPRTQPLPTEESDLTEHINSKKSMENWEDGAWDIWKVHKQKDRTKEEEMNNKQQNERNDEETKWSIEKKEEEKDLKSDMKWLWGYFQQNIALWSLDCIELMLSDLWLLLKDTICCLEQHPKFLAQ</sequence>
<dbReference type="EMBL" id="ASPP01020145">
    <property type="protein sequence ID" value="ETO14247.1"/>
    <property type="molecule type" value="Genomic_DNA"/>
</dbReference>
<evidence type="ECO:0000256" key="1">
    <source>
        <dbReference type="SAM" id="MobiDB-lite"/>
    </source>
</evidence>
<gene>
    <name evidence="2" type="ORF">RFI_23120</name>
</gene>
<feature type="region of interest" description="Disordered" evidence="1">
    <location>
        <begin position="75"/>
        <end position="104"/>
    </location>
</feature>
<dbReference type="AlphaFoldDB" id="X6MLB4"/>
<comment type="caution">
    <text evidence="2">The sequence shown here is derived from an EMBL/GenBank/DDBJ whole genome shotgun (WGS) entry which is preliminary data.</text>
</comment>
<feature type="region of interest" description="Disordered" evidence="1">
    <location>
        <begin position="1"/>
        <end position="55"/>
    </location>
</feature>
<protein>
    <submittedName>
        <fullName evidence="2">Uncharacterized protein</fullName>
    </submittedName>
</protein>
<organism evidence="2 3">
    <name type="scientific">Reticulomyxa filosa</name>
    <dbReference type="NCBI Taxonomy" id="46433"/>
    <lineage>
        <taxon>Eukaryota</taxon>
        <taxon>Sar</taxon>
        <taxon>Rhizaria</taxon>
        <taxon>Retaria</taxon>
        <taxon>Foraminifera</taxon>
        <taxon>Monothalamids</taxon>
        <taxon>Reticulomyxidae</taxon>
        <taxon>Reticulomyxa</taxon>
    </lineage>
</organism>
<reference evidence="2 3" key="1">
    <citation type="journal article" date="2013" name="Curr. Biol.">
        <title>The Genome of the Foraminiferan Reticulomyxa filosa.</title>
        <authorList>
            <person name="Glockner G."/>
            <person name="Hulsmann N."/>
            <person name="Schleicher M."/>
            <person name="Noegel A.A."/>
            <person name="Eichinger L."/>
            <person name="Gallinger C."/>
            <person name="Pawlowski J."/>
            <person name="Sierra R."/>
            <person name="Euteneuer U."/>
            <person name="Pillet L."/>
            <person name="Moustafa A."/>
            <person name="Platzer M."/>
            <person name="Groth M."/>
            <person name="Szafranski K."/>
            <person name="Schliwa M."/>
        </authorList>
    </citation>
    <scope>NUCLEOTIDE SEQUENCE [LARGE SCALE GENOMIC DNA]</scope>
</reference>
<evidence type="ECO:0000313" key="3">
    <source>
        <dbReference type="Proteomes" id="UP000023152"/>
    </source>
</evidence>
<evidence type="ECO:0000313" key="2">
    <source>
        <dbReference type="EMBL" id="ETO14247.1"/>
    </source>
</evidence>
<dbReference type="Proteomes" id="UP000023152">
    <property type="component" value="Unassembled WGS sequence"/>
</dbReference>
<feature type="compositionally biased region" description="Basic and acidic residues" evidence="1">
    <location>
        <begin position="77"/>
        <end position="104"/>
    </location>
</feature>
<proteinExistence type="predicted"/>
<keyword evidence="3" id="KW-1185">Reference proteome</keyword>